<evidence type="ECO:0000313" key="2">
    <source>
        <dbReference type="Proteomes" id="UP000027982"/>
    </source>
</evidence>
<dbReference type="KEGG" id="fgi:OP10G_0269"/>
<organism evidence="1 2">
    <name type="scientific">Fimbriimonas ginsengisoli Gsoil 348</name>
    <dbReference type="NCBI Taxonomy" id="661478"/>
    <lineage>
        <taxon>Bacteria</taxon>
        <taxon>Bacillati</taxon>
        <taxon>Armatimonadota</taxon>
        <taxon>Fimbriimonadia</taxon>
        <taxon>Fimbriimonadales</taxon>
        <taxon>Fimbriimonadaceae</taxon>
        <taxon>Fimbriimonas</taxon>
    </lineage>
</organism>
<protein>
    <recommendedName>
        <fullName evidence="3">ABM domain-containing protein</fullName>
    </recommendedName>
</protein>
<evidence type="ECO:0008006" key="3">
    <source>
        <dbReference type="Google" id="ProtNLM"/>
    </source>
</evidence>
<gene>
    <name evidence="1" type="ORF">OP10G_0269</name>
</gene>
<name>A0A068NJL3_FIMGI</name>
<dbReference type="RefSeq" id="WP_025227694.1">
    <property type="nucleotide sequence ID" value="NZ_CP007139.1"/>
</dbReference>
<sequence>MSEILVLIRVRINELDASGVEDYFLACRARLETVDGSFGHSLWRNTIDHEQLLVAFEYRDLQAAERGLQALAGIRLLAESQSADYHPADVLRVQVQGRSGLRIFESPKPGYLSMSVRVADPGRAQDLLDEIGAIFQGLEFIKGCCGSVFGNSDKLEEEVIGIVTWKTVVAFASSLPPGDAPYEIVLYERVY</sequence>
<evidence type="ECO:0000313" key="1">
    <source>
        <dbReference type="EMBL" id="AIE83637.1"/>
    </source>
</evidence>
<dbReference type="AlphaFoldDB" id="A0A068NJL3"/>
<reference evidence="1 2" key="1">
    <citation type="journal article" date="2014" name="PLoS ONE">
        <title>The first complete genome sequence of the class fimbriimonadia in the phylum armatimonadetes.</title>
        <authorList>
            <person name="Hu Z.Y."/>
            <person name="Wang Y.Z."/>
            <person name="Im W.T."/>
            <person name="Wang S.Y."/>
            <person name="Zhao G.P."/>
            <person name="Zheng H.J."/>
            <person name="Quan Z.X."/>
        </authorList>
    </citation>
    <scope>NUCLEOTIDE SEQUENCE [LARGE SCALE GENOMIC DNA]</scope>
    <source>
        <strain evidence="1">Gsoil 348</strain>
    </source>
</reference>
<proteinExistence type="predicted"/>
<dbReference type="Proteomes" id="UP000027982">
    <property type="component" value="Chromosome"/>
</dbReference>
<keyword evidence="2" id="KW-1185">Reference proteome</keyword>
<dbReference type="STRING" id="661478.OP10G_0269"/>
<dbReference type="HOGENOM" id="CLU_1419586_0_0_0"/>
<dbReference type="EMBL" id="CP007139">
    <property type="protein sequence ID" value="AIE83637.1"/>
    <property type="molecule type" value="Genomic_DNA"/>
</dbReference>
<accession>A0A068NJL3</accession>